<gene>
    <name evidence="11" type="ORF">SBRCBS47491_006267</name>
</gene>
<dbReference type="InterPro" id="IPR004166">
    <property type="entry name" value="a-kinase_dom"/>
</dbReference>
<protein>
    <recommendedName>
        <fullName evidence="13">Mhck ef2 kinase domain family protein</fullName>
    </recommendedName>
</protein>
<keyword evidence="4" id="KW-0808">Transferase</keyword>
<dbReference type="InterPro" id="IPR002035">
    <property type="entry name" value="VWF_A"/>
</dbReference>
<evidence type="ECO:0000256" key="4">
    <source>
        <dbReference type="ARBA" id="ARBA00022679"/>
    </source>
</evidence>
<dbReference type="Pfam" id="PF25106">
    <property type="entry name" value="VWA_4"/>
    <property type="match status" value="1"/>
</dbReference>
<dbReference type="InterPro" id="IPR052969">
    <property type="entry name" value="Thr-specific_kinase-like"/>
</dbReference>
<feature type="domain" description="Alpha-type protein kinase" evidence="10">
    <location>
        <begin position="639"/>
        <end position="875"/>
    </location>
</feature>
<keyword evidence="12" id="KW-1185">Reference proteome</keyword>
<evidence type="ECO:0000256" key="7">
    <source>
        <dbReference type="SAM" id="Coils"/>
    </source>
</evidence>
<feature type="domain" description="VWFA" evidence="9">
    <location>
        <begin position="230"/>
        <end position="304"/>
    </location>
</feature>
<dbReference type="PROSITE" id="PS51158">
    <property type="entry name" value="ALPHA_KINASE"/>
    <property type="match status" value="1"/>
</dbReference>
<dbReference type="SUPFAM" id="SSF56112">
    <property type="entry name" value="Protein kinase-like (PK-like)"/>
    <property type="match status" value="1"/>
</dbReference>
<evidence type="ECO:0000259" key="9">
    <source>
        <dbReference type="PROSITE" id="PS50234"/>
    </source>
</evidence>
<dbReference type="SUPFAM" id="SSF53300">
    <property type="entry name" value="vWA-like"/>
    <property type="match status" value="1"/>
</dbReference>
<dbReference type="Gene3D" id="3.20.200.10">
    <property type="entry name" value="MHCK/EF2 kinase"/>
    <property type="match status" value="1"/>
</dbReference>
<organism evidence="11 12">
    <name type="scientific">Sporothrix bragantina</name>
    <dbReference type="NCBI Taxonomy" id="671064"/>
    <lineage>
        <taxon>Eukaryota</taxon>
        <taxon>Fungi</taxon>
        <taxon>Dikarya</taxon>
        <taxon>Ascomycota</taxon>
        <taxon>Pezizomycotina</taxon>
        <taxon>Sordariomycetes</taxon>
        <taxon>Sordariomycetidae</taxon>
        <taxon>Ophiostomatales</taxon>
        <taxon>Ophiostomataceae</taxon>
        <taxon>Sporothrix</taxon>
    </lineage>
</organism>
<keyword evidence="5" id="KW-0732">Signal</keyword>
<keyword evidence="7" id="KW-0175">Coiled coil</keyword>
<evidence type="ECO:0000256" key="6">
    <source>
        <dbReference type="ARBA" id="ARBA00022777"/>
    </source>
</evidence>
<dbReference type="PANTHER" id="PTHR47763:SF4">
    <property type="entry name" value="ALPHA-PROTEIN KINASE VWKA"/>
    <property type="match status" value="1"/>
</dbReference>
<reference evidence="11 12" key="1">
    <citation type="submission" date="2024-01" db="EMBL/GenBank/DDBJ databases">
        <authorList>
            <person name="Allen C."/>
            <person name="Tagirdzhanova G."/>
        </authorList>
    </citation>
    <scope>NUCLEOTIDE SEQUENCE [LARGE SCALE GENOMIC DNA]</scope>
</reference>
<dbReference type="Gene3D" id="3.30.200.20">
    <property type="entry name" value="Phosphorylase Kinase, domain 1"/>
    <property type="match status" value="1"/>
</dbReference>
<evidence type="ECO:0000256" key="2">
    <source>
        <dbReference type="ARBA" id="ARBA00022525"/>
    </source>
</evidence>
<dbReference type="EMBL" id="CAWUHC010000060">
    <property type="protein sequence ID" value="CAK7226544.1"/>
    <property type="molecule type" value="Genomic_DNA"/>
</dbReference>
<evidence type="ECO:0000256" key="5">
    <source>
        <dbReference type="ARBA" id="ARBA00022729"/>
    </source>
</evidence>
<evidence type="ECO:0000313" key="12">
    <source>
        <dbReference type="Proteomes" id="UP001642406"/>
    </source>
</evidence>
<dbReference type="InterPro" id="IPR011009">
    <property type="entry name" value="Kinase-like_dom_sf"/>
</dbReference>
<keyword evidence="6" id="KW-0418">Kinase</keyword>
<dbReference type="InterPro" id="IPR036465">
    <property type="entry name" value="vWFA_dom_sf"/>
</dbReference>
<evidence type="ECO:0000259" key="10">
    <source>
        <dbReference type="PROSITE" id="PS51158"/>
    </source>
</evidence>
<dbReference type="CDD" id="cd04515">
    <property type="entry name" value="Alpha_kinase"/>
    <property type="match status" value="1"/>
</dbReference>
<proteinExistence type="predicted"/>
<feature type="coiled-coil region" evidence="7">
    <location>
        <begin position="166"/>
        <end position="213"/>
    </location>
</feature>
<sequence length="1030" mass="114051">MSPPTSPNEDTPEKPPPPYEATPSGQEYTPAALPPFSSPNATLVAPRATRPVPDSNSGFGTYPVPFPVTSKDYNDEKAMLKKRDEENEYGLPPGTHFCTTSTRFESLATASTVPAAAISSMGPAPLYPLQPQAEAPSASNRRSFFRSSVSNLRETLSGPRSSRSRLTAAERNANQMEQFARRLEVQNRMVPSVAEAEKRIRQLRNDAMVASNKAGPRMSTGIFKASCSTDLLFLMDATGSMNSYIEAAKTQVKNIVSDINRTFFNEADVRVAVVAYRDHKDKKRIEFLDFTADVGEVFKFLDNLIATGGDDVAEDVLGGLDQALKAEWKHQTRCIMHIADAPAHGKDLHDMGRYSDHYYEPRSEPHGIWYDRLVKEMVVKKINYIFFRVHSTTDRMVYMFMRVYGESTTNCKLHVENKLHGEAKDWLSTQVIRNRSKMARANAREYMEKRMEDEGGLHFEEVQLGVSYSSLRHLVVKSVTESSSRTAVRLSTSLSAGGKRASYQKSKLNHKPAKLSNLTEDEEVDVFQEAREWQSELDSRDNNYSDNWAPGSDNMSTLARSVVVEEEEEEDEEDIAVMPTKTKPERTYDFDTGEPQWNKSGWLDQTMHVRAFSPDVVDIAPPVSTSTTGKAGSSVADGTATSTGQSILDRMMLSDDNIRISTNDLIIHRRTKPFAQGALRLASYARTQESTNPLVVKTFKADGKRLADLTEDMRMQALCKAFALEFNSLVANEEHSLDFIVVTCLQPIAAEAGSGSGGDGGDEDKTECMSLEPMLLNGRYVKYNNNCGSVNHDNGSDVSKAAQAFSHFTFERSKGELLVADLQGVGNVLTDPAIHTQDPARFVLTDTNLGVDGFKLFFSSHKCNSVCQKLGLLSVADMFIDDSFAFRTDWPAVTYHLANGNDKDKSSFGSSSKNSVGGGAASGAANMMVCCSNKLCSKIVRVSTAKKTAPSYYWCDKCWPQLSSSTVKRVCETPDAYHDFEVSKFFFESQGQLMPRTCPDHGGVPSLPVLFEPKHKGLAFFKRRMGRTTA</sequence>
<dbReference type="PANTHER" id="PTHR47763">
    <property type="entry name" value="ALPHA-PROTEIN KINASE VWKA"/>
    <property type="match status" value="1"/>
</dbReference>
<dbReference type="Gene3D" id="3.40.50.410">
    <property type="entry name" value="von Willebrand factor, type A domain"/>
    <property type="match status" value="1"/>
</dbReference>
<keyword evidence="2" id="KW-0964">Secreted</keyword>
<evidence type="ECO:0008006" key="13">
    <source>
        <dbReference type="Google" id="ProtNLM"/>
    </source>
</evidence>
<dbReference type="SMART" id="SM00811">
    <property type="entry name" value="Alpha_kinase"/>
    <property type="match status" value="1"/>
</dbReference>
<evidence type="ECO:0000256" key="8">
    <source>
        <dbReference type="SAM" id="MobiDB-lite"/>
    </source>
</evidence>
<dbReference type="Proteomes" id="UP001642406">
    <property type="component" value="Unassembled WGS sequence"/>
</dbReference>
<evidence type="ECO:0000256" key="1">
    <source>
        <dbReference type="ARBA" id="ARBA00004613"/>
    </source>
</evidence>
<evidence type="ECO:0000313" key="11">
    <source>
        <dbReference type="EMBL" id="CAK7226544.1"/>
    </source>
</evidence>
<feature type="region of interest" description="Disordered" evidence="8">
    <location>
        <begin position="1"/>
        <end position="64"/>
    </location>
</feature>
<accession>A0ABP0C5H9</accession>
<keyword evidence="3" id="KW-0723">Serine/threonine-protein kinase</keyword>
<dbReference type="InterPro" id="IPR056861">
    <property type="entry name" value="HMCN1-like_VWA"/>
</dbReference>
<dbReference type="PROSITE" id="PS50234">
    <property type="entry name" value="VWFA"/>
    <property type="match status" value="1"/>
</dbReference>
<comment type="subcellular location">
    <subcellularLocation>
        <location evidence="1">Secreted</location>
    </subcellularLocation>
</comment>
<dbReference type="CDD" id="cd00198">
    <property type="entry name" value="vWFA"/>
    <property type="match status" value="1"/>
</dbReference>
<name>A0ABP0C5H9_9PEZI</name>
<comment type="caution">
    <text evidence="11">The sequence shown here is derived from an EMBL/GenBank/DDBJ whole genome shotgun (WGS) entry which is preliminary data.</text>
</comment>
<evidence type="ECO:0000256" key="3">
    <source>
        <dbReference type="ARBA" id="ARBA00022527"/>
    </source>
</evidence>
<dbReference type="Pfam" id="PF02816">
    <property type="entry name" value="Alpha_kinase"/>
    <property type="match status" value="1"/>
</dbReference>